<keyword evidence="3" id="KW-1185">Reference proteome</keyword>
<feature type="chain" id="PRO_5046185508" evidence="1">
    <location>
        <begin position="20"/>
        <end position="190"/>
    </location>
</feature>
<dbReference type="Proteomes" id="UP001600888">
    <property type="component" value="Unassembled WGS sequence"/>
</dbReference>
<evidence type="ECO:0000313" key="2">
    <source>
        <dbReference type="EMBL" id="KAL2280397.1"/>
    </source>
</evidence>
<proteinExistence type="predicted"/>
<reference evidence="2 3" key="1">
    <citation type="submission" date="2024-03" db="EMBL/GenBank/DDBJ databases">
        <title>A high-quality draft genome sequence of Diaporthe vaccinii, a causative agent of upright dieback and viscid rot disease in cranberry plants.</title>
        <authorList>
            <person name="Sarrasin M."/>
            <person name="Lang B.F."/>
            <person name="Burger G."/>
        </authorList>
    </citation>
    <scope>NUCLEOTIDE SEQUENCE [LARGE SCALE GENOMIC DNA]</scope>
    <source>
        <strain evidence="2 3">IS7</strain>
    </source>
</reference>
<comment type="caution">
    <text evidence="2">The sequence shown here is derived from an EMBL/GenBank/DDBJ whole genome shotgun (WGS) entry which is preliminary data.</text>
</comment>
<evidence type="ECO:0000313" key="3">
    <source>
        <dbReference type="Proteomes" id="UP001600888"/>
    </source>
</evidence>
<organism evidence="2 3">
    <name type="scientific">Diaporthe vaccinii</name>
    <dbReference type="NCBI Taxonomy" id="105482"/>
    <lineage>
        <taxon>Eukaryota</taxon>
        <taxon>Fungi</taxon>
        <taxon>Dikarya</taxon>
        <taxon>Ascomycota</taxon>
        <taxon>Pezizomycotina</taxon>
        <taxon>Sordariomycetes</taxon>
        <taxon>Sordariomycetidae</taxon>
        <taxon>Diaporthales</taxon>
        <taxon>Diaporthaceae</taxon>
        <taxon>Diaporthe</taxon>
        <taxon>Diaporthe eres species complex</taxon>
    </lineage>
</organism>
<protein>
    <submittedName>
        <fullName evidence="2">Uncharacterized protein</fullName>
    </submittedName>
</protein>
<name>A0ABR4ED76_9PEZI</name>
<sequence length="190" mass="21697">MRLLPLFFLFFLAIPSTNTISTDHKPIGNCSGSIQGAENRKPRHCAHCDYHNRVNHHGLGRGVTQFSANRMGHHLHVCVDFVIATTCPANHMGQHHLGDTRNGLQHQFLYCHNPSKPIFSHIPVSSLIFNFPVLNSIDKLLRFPELLHFNHEYLNPVKTAFCHFHNEPRHVSFQQLDFGHSICHSGFKPE</sequence>
<dbReference type="EMBL" id="JBAWTH010000067">
    <property type="protein sequence ID" value="KAL2280397.1"/>
    <property type="molecule type" value="Genomic_DNA"/>
</dbReference>
<gene>
    <name evidence="2" type="ORF">FJTKL_12630</name>
</gene>
<evidence type="ECO:0000256" key="1">
    <source>
        <dbReference type="SAM" id="SignalP"/>
    </source>
</evidence>
<accession>A0ABR4ED76</accession>
<feature type="signal peptide" evidence="1">
    <location>
        <begin position="1"/>
        <end position="19"/>
    </location>
</feature>
<keyword evidence="1" id="KW-0732">Signal</keyword>